<dbReference type="InterPro" id="IPR000719">
    <property type="entry name" value="Prot_kinase_dom"/>
</dbReference>
<dbReference type="Pfam" id="PF00069">
    <property type="entry name" value="Pkinase"/>
    <property type="match status" value="1"/>
</dbReference>
<evidence type="ECO:0000259" key="7">
    <source>
        <dbReference type="PROSITE" id="PS50011"/>
    </source>
</evidence>
<evidence type="ECO:0000256" key="2">
    <source>
        <dbReference type="ARBA" id="ARBA00022679"/>
    </source>
</evidence>
<dbReference type="CDD" id="cd14014">
    <property type="entry name" value="STKc_PknB_like"/>
    <property type="match status" value="1"/>
</dbReference>
<dbReference type="Proteomes" id="UP001354649">
    <property type="component" value="Unassembled WGS sequence"/>
</dbReference>
<dbReference type="PROSITE" id="PS50011">
    <property type="entry name" value="PROTEIN_KINASE_DOM"/>
    <property type="match status" value="1"/>
</dbReference>
<dbReference type="AlphaFoldDB" id="A0ABD5JND0"/>
<evidence type="ECO:0000256" key="1">
    <source>
        <dbReference type="ARBA" id="ARBA00022527"/>
    </source>
</evidence>
<dbReference type="SUPFAM" id="SSF56112">
    <property type="entry name" value="Protein kinase-like (PK-like)"/>
    <property type="match status" value="1"/>
</dbReference>
<evidence type="ECO:0000256" key="4">
    <source>
        <dbReference type="ARBA" id="ARBA00022777"/>
    </source>
</evidence>
<dbReference type="InterPro" id="IPR008271">
    <property type="entry name" value="Ser/Thr_kinase_AS"/>
</dbReference>
<dbReference type="GO" id="GO:0005524">
    <property type="term" value="F:ATP binding"/>
    <property type="evidence" value="ECO:0007669"/>
    <property type="project" value="UniProtKB-KW"/>
</dbReference>
<accession>A0ABD5JND0</accession>
<dbReference type="EMBL" id="JAZBJQ010000042">
    <property type="protein sequence ID" value="MEE4589143.1"/>
    <property type="molecule type" value="Genomic_DNA"/>
</dbReference>
<evidence type="ECO:0000256" key="6">
    <source>
        <dbReference type="SAM" id="MobiDB-lite"/>
    </source>
</evidence>
<gene>
    <name evidence="8" type="ORF">V2K49_39965</name>
</gene>
<proteinExistence type="predicted"/>
<keyword evidence="1" id="KW-0723">Serine/threonine-protein kinase</keyword>
<keyword evidence="5" id="KW-0067">ATP-binding</keyword>
<keyword evidence="2 8" id="KW-0808">Transferase</keyword>
<feature type="domain" description="Protein kinase" evidence="7">
    <location>
        <begin position="1"/>
        <end position="173"/>
    </location>
</feature>
<evidence type="ECO:0000313" key="8">
    <source>
        <dbReference type="EMBL" id="MEE4589143.1"/>
    </source>
</evidence>
<dbReference type="InterPro" id="IPR011009">
    <property type="entry name" value="Kinase-like_dom_sf"/>
</dbReference>
<dbReference type="Gene3D" id="1.10.510.10">
    <property type="entry name" value="Transferase(Phosphotransferase) domain 1"/>
    <property type="match status" value="1"/>
</dbReference>
<sequence>MNYWRRALAKGRLSPDEAAEVAEALLKALDAAHQAGIVHRDVKPANIMLAADGRLLLTDFGIASHQADTRLTTDGAVICTLEYLAPERPGGAAVAAASDLFSLGVTLFRAVEGTSPFLRDSQAATLAALAVEEPPPPEHAGQLTPLILGLLAMYPDARLSVTDALVLRRHRHLTAAASPQPQPAAMTPQPPESDGPFEAARPGQEPLKDYTRTIS</sequence>
<dbReference type="PANTHER" id="PTHR24351">
    <property type="entry name" value="RIBOSOMAL PROTEIN S6 KINASE"/>
    <property type="match status" value="1"/>
</dbReference>
<organism evidence="8 9">
    <name type="scientific">Streptomyces antimycoticus</name>
    <dbReference type="NCBI Taxonomy" id="68175"/>
    <lineage>
        <taxon>Bacteria</taxon>
        <taxon>Bacillati</taxon>
        <taxon>Actinomycetota</taxon>
        <taxon>Actinomycetes</taxon>
        <taxon>Kitasatosporales</taxon>
        <taxon>Streptomycetaceae</taxon>
        <taxon>Streptomyces</taxon>
        <taxon>Streptomyces violaceusniger group</taxon>
    </lineage>
</organism>
<dbReference type="SMART" id="SM00220">
    <property type="entry name" value="S_TKc"/>
    <property type="match status" value="1"/>
</dbReference>
<evidence type="ECO:0000313" key="9">
    <source>
        <dbReference type="Proteomes" id="UP001354649"/>
    </source>
</evidence>
<reference evidence="8 9" key="1">
    <citation type="submission" date="2023-11" db="EMBL/GenBank/DDBJ databases">
        <title>30 novel species of actinomycetes from the DSMZ collection.</title>
        <authorList>
            <person name="Nouioui I."/>
        </authorList>
    </citation>
    <scope>NUCLEOTIDE SEQUENCE [LARGE SCALE GENOMIC DNA]</scope>
    <source>
        <strain evidence="8 9">DSM 41602</strain>
    </source>
</reference>
<protein>
    <submittedName>
        <fullName evidence="8">Serine/threonine-protein kinase</fullName>
        <ecNumber evidence="8">2.7.11.1</ecNumber>
    </submittedName>
</protein>
<evidence type="ECO:0000256" key="3">
    <source>
        <dbReference type="ARBA" id="ARBA00022741"/>
    </source>
</evidence>
<comment type="caution">
    <text evidence="8">The sequence shown here is derived from an EMBL/GenBank/DDBJ whole genome shotgun (WGS) entry which is preliminary data.</text>
</comment>
<keyword evidence="4 8" id="KW-0418">Kinase</keyword>
<dbReference type="GO" id="GO:0004674">
    <property type="term" value="F:protein serine/threonine kinase activity"/>
    <property type="evidence" value="ECO:0007669"/>
    <property type="project" value="UniProtKB-KW"/>
</dbReference>
<dbReference type="EC" id="2.7.11.1" evidence="8"/>
<evidence type="ECO:0000256" key="5">
    <source>
        <dbReference type="ARBA" id="ARBA00022840"/>
    </source>
</evidence>
<keyword evidence="3" id="KW-0547">Nucleotide-binding</keyword>
<feature type="compositionally biased region" description="Low complexity" evidence="6">
    <location>
        <begin position="175"/>
        <end position="187"/>
    </location>
</feature>
<name>A0ABD5JND0_9ACTN</name>
<feature type="compositionally biased region" description="Basic and acidic residues" evidence="6">
    <location>
        <begin position="206"/>
        <end position="215"/>
    </location>
</feature>
<feature type="region of interest" description="Disordered" evidence="6">
    <location>
        <begin position="174"/>
        <end position="215"/>
    </location>
</feature>
<dbReference type="PROSITE" id="PS00108">
    <property type="entry name" value="PROTEIN_KINASE_ST"/>
    <property type="match status" value="1"/>
</dbReference>